<dbReference type="InterPro" id="IPR050312">
    <property type="entry name" value="IolE/XylAMocC-like"/>
</dbReference>
<dbReference type="PANTHER" id="PTHR12110">
    <property type="entry name" value="HYDROXYPYRUVATE ISOMERASE"/>
    <property type="match status" value="1"/>
</dbReference>
<gene>
    <name evidence="2" type="ORF">METZ01_LOCUS238140</name>
</gene>
<protein>
    <recommendedName>
        <fullName evidence="1">Xylose isomerase-like TIM barrel domain-containing protein</fullName>
    </recommendedName>
</protein>
<dbReference type="AlphaFoldDB" id="A0A382HDC9"/>
<proteinExistence type="predicted"/>
<dbReference type="InterPro" id="IPR013022">
    <property type="entry name" value="Xyl_isomerase-like_TIM-brl"/>
</dbReference>
<evidence type="ECO:0000313" key="2">
    <source>
        <dbReference type="EMBL" id="SVB85286.1"/>
    </source>
</evidence>
<dbReference type="EMBL" id="UINC01060608">
    <property type="protein sequence ID" value="SVB85286.1"/>
    <property type="molecule type" value="Genomic_DNA"/>
</dbReference>
<dbReference type="Gene3D" id="3.20.20.150">
    <property type="entry name" value="Divalent-metal-dependent TIM barrel enzymes"/>
    <property type="match status" value="1"/>
</dbReference>
<accession>A0A382HDC9</accession>
<dbReference type="InterPro" id="IPR036237">
    <property type="entry name" value="Xyl_isomerase-like_sf"/>
</dbReference>
<name>A0A382HDC9_9ZZZZ</name>
<dbReference type="PANTHER" id="PTHR12110:SF48">
    <property type="entry name" value="BLL3656 PROTEIN"/>
    <property type="match status" value="1"/>
</dbReference>
<dbReference type="Pfam" id="PF01261">
    <property type="entry name" value="AP_endonuc_2"/>
    <property type="match status" value="1"/>
</dbReference>
<reference evidence="2" key="1">
    <citation type="submission" date="2018-05" db="EMBL/GenBank/DDBJ databases">
        <authorList>
            <person name="Lanie J.A."/>
            <person name="Ng W.-L."/>
            <person name="Kazmierczak K.M."/>
            <person name="Andrzejewski T.M."/>
            <person name="Davidsen T.M."/>
            <person name="Wayne K.J."/>
            <person name="Tettelin H."/>
            <person name="Glass J.I."/>
            <person name="Rusch D."/>
            <person name="Podicherti R."/>
            <person name="Tsui H.-C.T."/>
            <person name="Winkler M.E."/>
        </authorList>
    </citation>
    <scope>NUCLEOTIDE SEQUENCE</scope>
</reference>
<feature type="domain" description="Xylose isomerase-like TIM barrel" evidence="1">
    <location>
        <begin position="20"/>
        <end position="263"/>
    </location>
</feature>
<evidence type="ECO:0000259" key="1">
    <source>
        <dbReference type="Pfam" id="PF01261"/>
    </source>
</evidence>
<sequence>MKFCLNTSTIKPQPLVRKIELAGQAGYDGVELWVNDVYDYIGRGGEVRDVAKALADNGLIVPSMIAIRQWGDMDGWEYELVKDEARRRFALCARLGAPYIVATPPLEKTETEHLPGRYRDLLQIGREEGVKPTFEYISFFKSVYRLADAWGIVQQADDPDSSIILDAFHNWNSNSTLDDLRAIPLEKISHYHIDDAAPGKAATTQTDPDRVMLGEGQIDLAAEIKVLKEKDYDKTVSLELFNAQLWEKDPLEVISTGLERMKALFA</sequence>
<organism evidence="2">
    <name type="scientific">marine metagenome</name>
    <dbReference type="NCBI Taxonomy" id="408172"/>
    <lineage>
        <taxon>unclassified sequences</taxon>
        <taxon>metagenomes</taxon>
        <taxon>ecological metagenomes</taxon>
    </lineage>
</organism>
<dbReference type="SUPFAM" id="SSF51658">
    <property type="entry name" value="Xylose isomerase-like"/>
    <property type="match status" value="1"/>
</dbReference>